<dbReference type="SUPFAM" id="SSF48452">
    <property type="entry name" value="TPR-like"/>
    <property type="match status" value="1"/>
</dbReference>
<evidence type="ECO:0000256" key="4">
    <source>
        <dbReference type="ARBA" id="ARBA00022803"/>
    </source>
</evidence>
<dbReference type="Proteomes" id="UP000198914">
    <property type="component" value="Unassembled WGS sequence"/>
</dbReference>
<dbReference type="InterPro" id="IPR033891">
    <property type="entry name" value="TTC38"/>
</dbReference>
<dbReference type="RefSeq" id="WP_092647830.1">
    <property type="nucleotide sequence ID" value="NZ_FNPX01000026.1"/>
</dbReference>
<keyword evidence="6" id="KW-1185">Reference proteome</keyword>
<evidence type="ECO:0000256" key="1">
    <source>
        <dbReference type="ARBA" id="ARBA00005857"/>
    </source>
</evidence>
<reference evidence="6" key="1">
    <citation type="submission" date="2016-10" db="EMBL/GenBank/DDBJ databases">
        <authorList>
            <person name="Varghese N."/>
            <person name="Submissions S."/>
        </authorList>
    </citation>
    <scope>NUCLEOTIDE SEQUENCE [LARGE SCALE GENOMIC DNA]</scope>
    <source>
        <strain evidence="6">DSM 100420</strain>
    </source>
</reference>
<dbReference type="Gene3D" id="1.25.40.10">
    <property type="entry name" value="Tetratricopeptide repeat domain"/>
    <property type="match status" value="1"/>
</dbReference>
<protein>
    <recommendedName>
        <fullName evidence="2">Tetratricopeptide repeat protein 38</fullName>
    </recommendedName>
</protein>
<evidence type="ECO:0000256" key="3">
    <source>
        <dbReference type="ARBA" id="ARBA00022737"/>
    </source>
</evidence>
<proteinExistence type="inferred from homology"/>
<dbReference type="AlphaFoldDB" id="A0A1H3U8U2"/>
<gene>
    <name evidence="5" type="ORF">SAMN05444004_1264</name>
</gene>
<dbReference type="PANTHER" id="PTHR16263:SF4">
    <property type="entry name" value="TETRATRICOPEPTIDE REPEAT PROTEIN 38"/>
    <property type="match status" value="1"/>
</dbReference>
<dbReference type="PANTHER" id="PTHR16263">
    <property type="entry name" value="TETRATRICOPEPTIDE REPEAT PROTEIN 38"/>
    <property type="match status" value="1"/>
</dbReference>
<dbReference type="STRING" id="1244108.SAMN05444004_1264"/>
<keyword evidence="3" id="KW-0677">Repeat</keyword>
<evidence type="ECO:0000313" key="6">
    <source>
        <dbReference type="Proteomes" id="UP000198914"/>
    </source>
</evidence>
<sequence>MLDDAYGNPLGTQSSDAGSAYDLGVHRFLGAEPGVAEAFEAAIEADEGFALAHIGLARDMQLRTRPDRVKASLARARALASGLSPRERSHINTSALLLEGKSADARAAVYEHVKSWPTDVMIAQMCTSVFGLIGFSGLPGREAEQLAFITRLAPHYADNWWCRAQLAFAQLEVGQLAAAEANVDAALAANPSSAHSAHIRAHLYYESMEDKEGLRYLSDWWKTYEPAGSLYNHVSWHVGLWSLETGDLDRMWQVLDVEIAPETSQGPPLNVMTDTAALLFRAELAGVNVPVERWKALSAYALARFPKPGLGFADVHAAIAHARGGNRDALQDIIESAAGPAGDLTQTIATGYREMEDGHWARAAEHLGNAMHDHARLGGSKAQRDLIDFSLAACLVRDGRRQEARTVLSVTRPSALTKDVVAGL</sequence>
<keyword evidence="4" id="KW-0802">TPR repeat</keyword>
<name>A0A1H3U8U2_9RHOB</name>
<evidence type="ECO:0000313" key="5">
    <source>
        <dbReference type="EMBL" id="SDZ58808.1"/>
    </source>
</evidence>
<dbReference type="OrthoDB" id="9815900at2"/>
<organism evidence="5 6">
    <name type="scientific">Jannaschia faecimaris</name>
    <dbReference type="NCBI Taxonomy" id="1244108"/>
    <lineage>
        <taxon>Bacteria</taxon>
        <taxon>Pseudomonadati</taxon>
        <taxon>Pseudomonadota</taxon>
        <taxon>Alphaproteobacteria</taxon>
        <taxon>Rhodobacterales</taxon>
        <taxon>Roseobacteraceae</taxon>
        <taxon>Jannaschia</taxon>
    </lineage>
</organism>
<dbReference type="EMBL" id="FNPX01000026">
    <property type="protein sequence ID" value="SDZ58808.1"/>
    <property type="molecule type" value="Genomic_DNA"/>
</dbReference>
<evidence type="ECO:0000256" key="2">
    <source>
        <dbReference type="ARBA" id="ARBA00019992"/>
    </source>
</evidence>
<dbReference type="CDD" id="cd05804">
    <property type="entry name" value="StaR_like"/>
    <property type="match status" value="1"/>
</dbReference>
<comment type="similarity">
    <text evidence="1">Belongs to the TTC38 family.</text>
</comment>
<accession>A0A1H3U8U2</accession>
<dbReference type="InterPro" id="IPR011990">
    <property type="entry name" value="TPR-like_helical_dom_sf"/>
</dbReference>